<dbReference type="OrthoDB" id="2969743at2"/>
<dbReference type="RefSeq" id="WP_119093901.1">
    <property type="nucleotide sequence ID" value="NZ_UNRR01000040.1"/>
</dbReference>
<evidence type="ECO:0000313" key="2">
    <source>
        <dbReference type="EMBL" id="SYZ79842.1"/>
    </source>
</evidence>
<dbReference type="SUPFAM" id="SSF47413">
    <property type="entry name" value="lambda repressor-like DNA-binding domains"/>
    <property type="match status" value="1"/>
</dbReference>
<evidence type="ECO:0000313" key="3">
    <source>
        <dbReference type="Proteomes" id="UP000262072"/>
    </source>
</evidence>
<organism evidence="2 3">
    <name type="scientific">Trichococcus shcherbakoviae</name>
    <dbReference type="NCBI Taxonomy" id="2094020"/>
    <lineage>
        <taxon>Bacteria</taxon>
        <taxon>Bacillati</taxon>
        <taxon>Bacillota</taxon>
        <taxon>Bacilli</taxon>
        <taxon>Lactobacillales</taxon>
        <taxon>Carnobacteriaceae</taxon>
        <taxon>Trichococcus</taxon>
    </lineage>
</organism>
<accession>A0A383THK2</accession>
<feature type="domain" description="HTH cro/C1-type" evidence="1">
    <location>
        <begin position="12"/>
        <end position="67"/>
    </location>
</feature>
<protein>
    <recommendedName>
        <fullName evidence="1">HTH cro/C1-type domain-containing protein</fullName>
    </recommendedName>
</protein>
<dbReference type="CDD" id="cd00093">
    <property type="entry name" value="HTH_XRE"/>
    <property type="match status" value="1"/>
</dbReference>
<proteinExistence type="predicted"/>
<dbReference type="Proteomes" id="UP000262072">
    <property type="component" value="Unassembled WGS sequence"/>
</dbReference>
<dbReference type="AlphaFoldDB" id="A0A383THK2"/>
<evidence type="ECO:0000259" key="1">
    <source>
        <dbReference type="PROSITE" id="PS50943"/>
    </source>
</evidence>
<dbReference type="Pfam" id="PF01381">
    <property type="entry name" value="HTH_3"/>
    <property type="match status" value="1"/>
</dbReference>
<dbReference type="Gene3D" id="1.10.260.40">
    <property type="entry name" value="lambda repressor-like DNA-binding domains"/>
    <property type="match status" value="1"/>
</dbReference>
<dbReference type="InterPro" id="IPR010982">
    <property type="entry name" value="Lambda_DNA-bd_dom_sf"/>
</dbReference>
<reference evidence="3" key="1">
    <citation type="submission" date="2018-05" db="EMBL/GenBank/DDBJ databases">
        <authorList>
            <person name="Strepis N."/>
        </authorList>
    </citation>
    <scope>NUCLEOTIDE SEQUENCE [LARGE SCALE GENOMIC DNA]</scope>
</reference>
<name>A0A383THK2_9LACT</name>
<dbReference type="EMBL" id="UNRR01000040">
    <property type="protein sequence ID" value="SYZ79842.1"/>
    <property type="molecule type" value="Genomic_DNA"/>
</dbReference>
<dbReference type="GO" id="GO:0003677">
    <property type="term" value="F:DNA binding"/>
    <property type="evidence" value="ECO:0007669"/>
    <property type="project" value="InterPro"/>
</dbReference>
<dbReference type="InterPro" id="IPR001387">
    <property type="entry name" value="Cro/C1-type_HTH"/>
</dbReference>
<sequence>MEINAYQLAKNIKYLRTAFGESQLDLALALGLDSPNTIANYEKGIRNPKADIRRMIAKHYRITEDELMHTDFSSLHFSNLQFDNNDKMMELTLSMLPIMCSEKAMKDVQFKKGYTAHINAIESMKAGHEINYADFDVCIDSYSDSSDGRKIPESLANILWWFVFFEITVNNPKIIDGAKALQEKRVNNKDFLKLFYLMNKDDDEVYFSEEYSQYELEDLNQIILELLKELKAYTKWSDLVDYYIALRYATGCINNEMTIEMNRAVGNEMMWTFMQIGNPHAKKFISKSMDFFRR</sequence>
<gene>
    <name evidence="2" type="ORF">TART1_2718</name>
</gene>
<dbReference type="PROSITE" id="PS50943">
    <property type="entry name" value="HTH_CROC1"/>
    <property type="match status" value="1"/>
</dbReference>
<dbReference type="SMART" id="SM00530">
    <property type="entry name" value="HTH_XRE"/>
    <property type="match status" value="1"/>
</dbReference>